<dbReference type="Gene3D" id="3.40.50.1820">
    <property type="entry name" value="alpha/beta hydrolase"/>
    <property type="match status" value="1"/>
</dbReference>
<gene>
    <name evidence="2" type="primary">dhmA1</name>
    <name evidence="2" type="ORF">DSCA_48290</name>
</gene>
<dbReference type="OrthoDB" id="9804723at2"/>
<evidence type="ECO:0000259" key="1">
    <source>
        <dbReference type="Pfam" id="PF00561"/>
    </source>
</evidence>
<evidence type="ECO:0000313" key="3">
    <source>
        <dbReference type="Proteomes" id="UP000427906"/>
    </source>
</evidence>
<dbReference type="Pfam" id="PF00561">
    <property type="entry name" value="Abhydrolase_1"/>
    <property type="match status" value="1"/>
</dbReference>
<dbReference type="PANTHER" id="PTHR42977:SF1">
    <property type="entry name" value="BLR6576 PROTEIN"/>
    <property type="match status" value="1"/>
</dbReference>
<dbReference type="Proteomes" id="UP000427906">
    <property type="component" value="Chromosome"/>
</dbReference>
<dbReference type="PRINTS" id="PR00412">
    <property type="entry name" value="EPOXHYDRLASE"/>
</dbReference>
<dbReference type="InterPro" id="IPR051340">
    <property type="entry name" value="Haloalkane_dehalogenase"/>
</dbReference>
<dbReference type="AlphaFoldDB" id="A0A5K7YSF8"/>
<dbReference type="RefSeq" id="WP_155318803.1">
    <property type="nucleotide sequence ID" value="NZ_AP021874.1"/>
</dbReference>
<dbReference type="GO" id="GO:0004301">
    <property type="term" value="F:epoxide hydrolase activity"/>
    <property type="evidence" value="ECO:0007669"/>
    <property type="project" value="TreeGrafter"/>
</dbReference>
<dbReference type="NCBIfam" id="NF002043">
    <property type="entry name" value="PRK00870.1"/>
    <property type="match status" value="1"/>
</dbReference>
<dbReference type="PANTHER" id="PTHR42977">
    <property type="entry name" value="HYDROLASE-RELATED"/>
    <property type="match status" value="1"/>
</dbReference>
<feature type="domain" description="AB hydrolase-1" evidence="1">
    <location>
        <begin position="49"/>
        <end position="286"/>
    </location>
</feature>
<dbReference type="SUPFAM" id="SSF53474">
    <property type="entry name" value="alpha/beta-Hydrolases"/>
    <property type="match status" value="1"/>
</dbReference>
<dbReference type="KEGG" id="dalk:DSCA_48290"/>
<dbReference type="EMBL" id="AP021874">
    <property type="protein sequence ID" value="BBO70899.1"/>
    <property type="molecule type" value="Genomic_DNA"/>
</dbReference>
<evidence type="ECO:0000313" key="2">
    <source>
        <dbReference type="EMBL" id="BBO70899.1"/>
    </source>
</evidence>
<name>A0A5K7YSF8_9BACT</name>
<proteinExistence type="predicted"/>
<protein>
    <submittedName>
        <fullName evidence="2">Haloalkane dehalogenase 1</fullName>
    </submittedName>
</protein>
<dbReference type="InterPro" id="IPR000639">
    <property type="entry name" value="Epox_hydrolase-like"/>
</dbReference>
<organism evidence="2 3">
    <name type="scientific">Desulfosarcina alkanivorans</name>
    <dbReference type="NCBI Taxonomy" id="571177"/>
    <lineage>
        <taxon>Bacteria</taxon>
        <taxon>Pseudomonadati</taxon>
        <taxon>Thermodesulfobacteriota</taxon>
        <taxon>Desulfobacteria</taxon>
        <taxon>Desulfobacterales</taxon>
        <taxon>Desulfosarcinaceae</taxon>
        <taxon>Desulfosarcina</taxon>
    </lineage>
</organism>
<accession>A0A5K7YSF8</accession>
<keyword evidence="3" id="KW-1185">Reference proteome</keyword>
<dbReference type="PRINTS" id="PR00111">
    <property type="entry name" value="ABHYDROLASE"/>
</dbReference>
<sequence>MAGVLRTPDESFDALPDFPFAPNYVDNLDGFEGLRLHYLDQGPEAADATFLCLHGEPTWSYLYRHMIPVFTRAGGRVVAPDFFGFGRSDKPVDPTVYHFDFHRNAVLALIAHLDLTRITLVCQDWGGIVGLTLPMAMPERFSHLLVMNTTLGTGDYQLSEGFLAWRSWARKNPDMRPGRLLQLTCPHLSAAECRAYDAPFPEASYKVGVRRFPEMVPDHPDAPGARLSRDARKWLGQSWQGRSFMAIGMQDPVLGPPVMRALKNDIRNCPDPLEVEEAGHFVPEWGEGIARRALAAFN</sequence>
<dbReference type="InterPro" id="IPR029058">
    <property type="entry name" value="AB_hydrolase_fold"/>
</dbReference>
<dbReference type="InterPro" id="IPR000073">
    <property type="entry name" value="AB_hydrolase_1"/>
</dbReference>
<reference evidence="2 3" key="1">
    <citation type="submission" date="2019-11" db="EMBL/GenBank/DDBJ databases">
        <title>Comparative genomics of hydrocarbon-degrading Desulfosarcina strains.</title>
        <authorList>
            <person name="Watanabe M."/>
            <person name="Kojima H."/>
            <person name="Fukui M."/>
        </authorList>
    </citation>
    <scope>NUCLEOTIDE SEQUENCE [LARGE SCALE GENOMIC DNA]</scope>
    <source>
        <strain evidence="2 3">PL12</strain>
    </source>
</reference>